<evidence type="ECO:0000256" key="2">
    <source>
        <dbReference type="ARBA" id="ARBA00009592"/>
    </source>
</evidence>
<evidence type="ECO:0000256" key="10">
    <source>
        <dbReference type="ARBA" id="ARBA00023170"/>
    </source>
</evidence>
<dbReference type="InterPro" id="IPR003591">
    <property type="entry name" value="Leu-rich_rpt_typical-subtyp"/>
</dbReference>
<dbReference type="Pfam" id="PF23598">
    <property type="entry name" value="LRR_14"/>
    <property type="match status" value="1"/>
</dbReference>
<keyword evidence="11" id="KW-0325">Glycoprotein</keyword>
<dbReference type="InterPro" id="IPR055414">
    <property type="entry name" value="LRR_R13L4/SHOC2-like"/>
</dbReference>
<dbReference type="InterPro" id="IPR051502">
    <property type="entry name" value="RLP_Defense_Trigger"/>
</dbReference>
<sequence>MKNLQELYLSGNYFSGRLPLCLGGLSKLQVLDLSLNQLSGTLPSIFSSLESLEYLSLLNNKFKGIFSLKLLANLTNLKVFKLSSTSDMLQVDAETTWLPKFQLSIASLPFCGLEKIPNFLMYQKKLHLLDLSSNRISGTIPSWLLANNPELEVLQLQNNSLTVFQIPTTAHILQFLDLSANNINGVLPDDIGHVLPNLKHMNGSHNGFQGNFPSSIGEMKNISFLDLSHNKLSGVLPRPLFTGCFSLQILQLSHNQLGGDVLPGQTNLTSLAVLRMDNNLFTGEIGDGLLTLVNLSVLDMSNNLLRGSVPILIPNSSDMFMLLLSNNLLEGTLPSSLLANQHLNFLDLSGNLLSGALPSYDSSMYGIKLFLHNNSFTGEIPRTLLENAEILDLRNNKLSGSIPQFVNTMDMRIFLLKGNNLTGSIPRDLCGLKNIGLLDLSNNKLSGNIPSCLYNLSFGSGEYEHVRNGASEAYGFVPSLQRELYRTTFLVDEFKIDYETYMSFEIRFAAKQRYDSYTEESEFSRGTVDFMYGLDLSSNELSGVIPSELGELSKLRAMNLSRNFLSSSIPDSFSKLKDIESLDLSYNMLHGNIPRQLTNLTSLAVFNVSYNNLSGLIPQGRQFDTFNDMSYLSNPLLCGLPTKRSCEEAKKSTEEADKRGREDDDEDDIDMMVFYWTSASTYVTVLIGILVLMCFNCLWRRAWLRLVDAFITSTKKVFLGQHLIWLMLLLGQTHGYKSCIEKERMALLDLKRYVVSVTEEDQTEYVLPTWTNEEKMDCCHWEGLKCNRTSGRVTEIVFGGLYLKENSHLNLSLLHPFEEVQRLDLSNYEDKGLSGLFDYVEGYKSLRRLRNLEVLYLTENKFNNSIFPFLNAATSLTTLFLRGNKMDGHFPAKELRDLTNLKLLDLSGNNFSGSIRVRDMTPLKQLKALDLRGNKFSASTDLLGICELKNLLELDFSKNKLVGNFPLCLTSLTGLRVLDLSSNQLTGTIPFALGNLKSLEYLSLFDNNFEGLFSLGSLTNLSELRVLKLSSKSNSFQVVSESSWKPKFQLSVISLRSCNLEKVPPFLRYQKELHEIYLSDNRISENFPSWLLANNTNLEILHLKNNSFTSFQLPSSGHSLIFLDVSVNKFSHLFPVNIGWILPSLRYINISNNGFHGELPSSLGNMKGIEFLDISHNSFHGKLPRSFLEGCYSLTILKMSHNKLSGEILPKATNFTDMLVLSMDNNQFTGNIGQGLRSLRYMLLLDISNNNLTGVFPSWFGDFPYMNALLVANNMLEGEIPTALFNITYLQLLDLSANMLSGSIPPLLNSTNQVALFLQDNNLSGSIPNTLLVNIRILDLRNNRLSGNIPELINTQNINILLLRGNNLSGRIPRQLCALRSIHLLDLANNRLNGSIPLCLGNTSFGSFGLGKENASYSYDVGMAFTDVFPSSTPDSTSTGNVGTYVKSLLVLDQFSMDYEAATQTKIEFATKHRYDAYMGGNLRYLFGMDLSENELSGEVPVELGGLLELYALNLSHNYLTGAIPKSFSGMKNMESLDLSFNRLQGHIPPQLTELSSLAVFNVSFNNLSGVIPLGKQFNTFDSQSYLGNPLLCGKPTNMSCESNSFHEPDNGVEAGETTIDMVSFYWSLAAAYVTILLGILSSLSFDSPWRRFWFYNIDTFILKARNFLW</sequence>
<dbReference type="InterPro" id="IPR032675">
    <property type="entry name" value="LRR_dom_sf"/>
</dbReference>
<organism evidence="14">
    <name type="scientific">Brassica napus</name>
    <name type="common">Rape</name>
    <dbReference type="NCBI Taxonomy" id="3708"/>
    <lineage>
        <taxon>Eukaryota</taxon>
        <taxon>Viridiplantae</taxon>
        <taxon>Streptophyta</taxon>
        <taxon>Embryophyta</taxon>
        <taxon>Tracheophyta</taxon>
        <taxon>Spermatophyta</taxon>
        <taxon>Magnoliopsida</taxon>
        <taxon>eudicotyledons</taxon>
        <taxon>Gunneridae</taxon>
        <taxon>Pentapetalae</taxon>
        <taxon>rosids</taxon>
        <taxon>malvids</taxon>
        <taxon>Brassicales</taxon>
        <taxon>Brassicaceae</taxon>
        <taxon>Brassiceae</taxon>
        <taxon>Brassica</taxon>
    </lineage>
</organism>
<comment type="subcellular location">
    <subcellularLocation>
        <location evidence="1">Cell membrane</location>
        <topology evidence="1">Single-pass type I membrane protein</topology>
    </subcellularLocation>
</comment>
<feature type="transmembrane region" description="Helical" evidence="12">
    <location>
        <begin position="1625"/>
        <end position="1646"/>
    </location>
</feature>
<dbReference type="Pfam" id="PF00560">
    <property type="entry name" value="LRR_1"/>
    <property type="match status" value="7"/>
</dbReference>
<dbReference type="GO" id="GO:0005886">
    <property type="term" value="C:plasma membrane"/>
    <property type="evidence" value="ECO:0007669"/>
    <property type="project" value="UniProtKB-SubCell"/>
</dbReference>
<dbReference type="SUPFAM" id="SSF52047">
    <property type="entry name" value="RNI-like"/>
    <property type="match status" value="1"/>
</dbReference>
<accession>A0A816QUD9</accession>
<keyword evidence="3" id="KW-1003">Cell membrane</keyword>
<evidence type="ECO:0000259" key="13">
    <source>
        <dbReference type="Pfam" id="PF23598"/>
    </source>
</evidence>
<dbReference type="FunFam" id="3.80.10.10:FF:001347">
    <property type="entry name" value="LRR receptor-like serine/threonine-protein kinase GSO2"/>
    <property type="match status" value="1"/>
</dbReference>
<dbReference type="SMART" id="SM00365">
    <property type="entry name" value="LRR_SD22"/>
    <property type="match status" value="11"/>
</dbReference>
<dbReference type="SUPFAM" id="SSF52058">
    <property type="entry name" value="L domain-like"/>
    <property type="match status" value="4"/>
</dbReference>
<evidence type="ECO:0000256" key="1">
    <source>
        <dbReference type="ARBA" id="ARBA00004251"/>
    </source>
</evidence>
<evidence type="ECO:0000256" key="7">
    <source>
        <dbReference type="ARBA" id="ARBA00022737"/>
    </source>
</evidence>
<keyword evidence="7" id="KW-0677">Repeat</keyword>
<dbReference type="Proteomes" id="UP001295469">
    <property type="component" value="Chromosome C06"/>
</dbReference>
<dbReference type="PANTHER" id="PTHR48062:SF64">
    <property type="entry name" value="RECEPTOR-LIKE PROTEIN 13"/>
    <property type="match status" value="1"/>
</dbReference>
<evidence type="ECO:0000256" key="4">
    <source>
        <dbReference type="ARBA" id="ARBA00022614"/>
    </source>
</evidence>
<dbReference type="PANTHER" id="PTHR48062">
    <property type="entry name" value="RECEPTOR-LIKE PROTEIN 14"/>
    <property type="match status" value="1"/>
</dbReference>
<dbReference type="Gene3D" id="3.80.10.10">
    <property type="entry name" value="Ribonuclease Inhibitor"/>
    <property type="match status" value="7"/>
</dbReference>
<keyword evidence="4" id="KW-0433">Leucine-rich repeat</keyword>
<dbReference type="PRINTS" id="PR00019">
    <property type="entry name" value="LEURICHRPT"/>
</dbReference>
<evidence type="ECO:0000256" key="12">
    <source>
        <dbReference type="SAM" id="Phobius"/>
    </source>
</evidence>
<keyword evidence="5 12" id="KW-0812">Transmembrane</keyword>
<evidence type="ECO:0000256" key="9">
    <source>
        <dbReference type="ARBA" id="ARBA00023136"/>
    </source>
</evidence>
<keyword evidence="9 12" id="KW-0472">Membrane</keyword>
<evidence type="ECO:0000313" key="14">
    <source>
        <dbReference type="EMBL" id="CAF2064746.1"/>
    </source>
</evidence>
<dbReference type="SMART" id="SM00369">
    <property type="entry name" value="LRR_TYP"/>
    <property type="match status" value="18"/>
</dbReference>
<gene>
    <name evidence="14" type="ORF">DARMORV10_C06P48340.1</name>
</gene>
<protein>
    <submittedName>
        <fullName evidence="14">(rape) hypothetical protein</fullName>
    </submittedName>
</protein>
<reference evidence="14" key="1">
    <citation type="submission" date="2021-01" db="EMBL/GenBank/DDBJ databases">
        <authorList>
            <consortium name="Genoscope - CEA"/>
            <person name="William W."/>
        </authorList>
    </citation>
    <scope>NUCLEOTIDE SEQUENCE</scope>
</reference>
<dbReference type="EMBL" id="HG994370">
    <property type="protein sequence ID" value="CAF2064746.1"/>
    <property type="molecule type" value="Genomic_DNA"/>
</dbReference>
<dbReference type="PROSITE" id="PS51450">
    <property type="entry name" value="LRR"/>
    <property type="match status" value="1"/>
</dbReference>
<evidence type="ECO:0000256" key="3">
    <source>
        <dbReference type="ARBA" id="ARBA00022475"/>
    </source>
</evidence>
<dbReference type="Pfam" id="PF13855">
    <property type="entry name" value="LRR_8"/>
    <property type="match status" value="4"/>
</dbReference>
<comment type="similarity">
    <text evidence="2">Belongs to the RLP family.</text>
</comment>
<evidence type="ECO:0000256" key="11">
    <source>
        <dbReference type="ARBA" id="ARBA00023180"/>
    </source>
</evidence>
<keyword evidence="8 12" id="KW-1133">Transmembrane helix</keyword>
<keyword evidence="6" id="KW-0732">Signal</keyword>
<proteinExistence type="inferred from homology"/>
<feature type="transmembrane region" description="Helical" evidence="12">
    <location>
        <begin position="673"/>
        <end position="696"/>
    </location>
</feature>
<dbReference type="FunFam" id="3.80.10.10:FF:000213">
    <property type="entry name" value="Tyrosine-sulfated glycopeptide receptor 1"/>
    <property type="match status" value="2"/>
</dbReference>
<dbReference type="FunFam" id="3.80.10.10:FF:000095">
    <property type="entry name" value="LRR receptor-like serine/threonine-protein kinase GSO1"/>
    <property type="match status" value="2"/>
</dbReference>
<evidence type="ECO:0000256" key="8">
    <source>
        <dbReference type="ARBA" id="ARBA00022989"/>
    </source>
</evidence>
<feature type="transmembrane region" description="Helical" evidence="12">
    <location>
        <begin position="717"/>
        <end position="736"/>
    </location>
</feature>
<keyword evidence="10" id="KW-0675">Receptor</keyword>
<name>A0A816QUD9_BRANA</name>
<evidence type="ECO:0000256" key="5">
    <source>
        <dbReference type="ARBA" id="ARBA00022692"/>
    </source>
</evidence>
<evidence type="ECO:0000256" key="6">
    <source>
        <dbReference type="ARBA" id="ARBA00022729"/>
    </source>
</evidence>
<feature type="domain" description="Disease resistance R13L4/SHOC-2-like LRR" evidence="13">
    <location>
        <begin position="895"/>
        <end position="1104"/>
    </location>
</feature>
<dbReference type="InterPro" id="IPR001611">
    <property type="entry name" value="Leu-rich_rpt"/>
</dbReference>